<dbReference type="CDD" id="cd17323">
    <property type="entry name" value="MFS_Tpo1_MDR_like"/>
    <property type="match status" value="1"/>
</dbReference>
<keyword evidence="3 6" id="KW-1133">Transmembrane helix</keyword>
<accession>A0ABR3GS93</accession>
<feature type="transmembrane region" description="Helical" evidence="6">
    <location>
        <begin position="82"/>
        <end position="102"/>
    </location>
</feature>
<evidence type="ECO:0000256" key="1">
    <source>
        <dbReference type="ARBA" id="ARBA00004141"/>
    </source>
</evidence>
<organism evidence="8 9">
    <name type="scientific">Discina gigas</name>
    <dbReference type="NCBI Taxonomy" id="1032678"/>
    <lineage>
        <taxon>Eukaryota</taxon>
        <taxon>Fungi</taxon>
        <taxon>Dikarya</taxon>
        <taxon>Ascomycota</taxon>
        <taxon>Pezizomycotina</taxon>
        <taxon>Pezizomycetes</taxon>
        <taxon>Pezizales</taxon>
        <taxon>Discinaceae</taxon>
        <taxon>Discina</taxon>
    </lineage>
</organism>
<evidence type="ECO:0000313" key="9">
    <source>
        <dbReference type="Proteomes" id="UP001447188"/>
    </source>
</evidence>
<dbReference type="PANTHER" id="PTHR23502:SF7">
    <property type="entry name" value="DRUG_PROTON ANTIPORTER YHK8-RELATED"/>
    <property type="match status" value="1"/>
</dbReference>
<keyword evidence="4 6" id="KW-0472">Membrane</keyword>
<evidence type="ECO:0000313" key="8">
    <source>
        <dbReference type="EMBL" id="KAL0638809.1"/>
    </source>
</evidence>
<protein>
    <recommendedName>
        <fullName evidence="7">Major facilitator superfamily (MFS) profile domain-containing protein</fullName>
    </recommendedName>
</protein>
<feature type="transmembrane region" description="Helical" evidence="6">
    <location>
        <begin position="114"/>
        <end position="137"/>
    </location>
</feature>
<feature type="transmembrane region" description="Helical" evidence="6">
    <location>
        <begin position="313"/>
        <end position="335"/>
    </location>
</feature>
<feature type="transmembrane region" description="Helical" evidence="6">
    <location>
        <begin position="417"/>
        <end position="444"/>
    </location>
</feature>
<evidence type="ECO:0000256" key="4">
    <source>
        <dbReference type="ARBA" id="ARBA00023136"/>
    </source>
</evidence>
<evidence type="ECO:0000259" key="7">
    <source>
        <dbReference type="PROSITE" id="PS50850"/>
    </source>
</evidence>
<reference evidence="8 9" key="1">
    <citation type="submission" date="2024-02" db="EMBL/GenBank/DDBJ databases">
        <title>Discinaceae phylogenomics.</title>
        <authorList>
            <person name="Dirks A.C."/>
            <person name="James T.Y."/>
        </authorList>
    </citation>
    <scope>NUCLEOTIDE SEQUENCE [LARGE SCALE GENOMIC DNA]</scope>
    <source>
        <strain evidence="8 9">ACD0624</strain>
    </source>
</reference>
<feature type="region of interest" description="Disordered" evidence="5">
    <location>
        <begin position="1"/>
        <end position="67"/>
    </location>
</feature>
<keyword evidence="9" id="KW-1185">Reference proteome</keyword>
<feature type="transmembrane region" description="Helical" evidence="6">
    <location>
        <begin position="149"/>
        <end position="168"/>
    </location>
</feature>
<feature type="transmembrane region" description="Helical" evidence="6">
    <location>
        <begin position="392"/>
        <end position="411"/>
    </location>
</feature>
<evidence type="ECO:0000256" key="5">
    <source>
        <dbReference type="SAM" id="MobiDB-lite"/>
    </source>
</evidence>
<dbReference type="InterPro" id="IPR036259">
    <property type="entry name" value="MFS_trans_sf"/>
</dbReference>
<dbReference type="InterPro" id="IPR011701">
    <property type="entry name" value="MFS"/>
</dbReference>
<evidence type="ECO:0000256" key="3">
    <source>
        <dbReference type="ARBA" id="ARBA00022989"/>
    </source>
</evidence>
<dbReference type="PROSITE" id="PS00216">
    <property type="entry name" value="SUGAR_TRANSPORT_1"/>
    <property type="match status" value="1"/>
</dbReference>
<dbReference type="InterPro" id="IPR005829">
    <property type="entry name" value="Sugar_transporter_CS"/>
</dbReference>
<comment type="caution">
    <text evidence="8">The sequence shown here is derived from an EMBL/GenBank/DDBJ whole genome shotgun (WGS) entry which is preliminary data.</text>
</comment>
<feature type="compositionally biased region" description="Polar residues" evidence="5">
    <location>
        <begin position="1"/>
        <end position="13"/>
    </location>
</feature>
<dbReference type="EMBL" id="JBBBZM010000018">
    <property type="protein sequence ID" value="KAL0638809.1"/>
    <property type="molecule type" value="Genomic_DNA"/>
</dbReference>
<feature type="transmembrane region" description="Helical" evidence="6">
    <location>
        <begin position="208"/>
        <end position="225"/>
    </location>
</feature>
<evidence type="ECO:0000256" key="2">
    <source>
        <dbReference type="ARBA" id="ARBA00022692"/>
    </source>
</evidence>
<feature type="domain" description="Major facilitator superfamily (MFS) profile" evidence="7">
    <location>
        <begin position="83"/>
        <end position="511"/>
    </location>
</feature>
<dbReference type="InterPro" id="IPR020846">
    <property type="entry name" value="MFS_dom"/>
</dbReference>
<dbReference type="PROSITE" id="PS50850">
    <property type="entry name" value="MFS"/>
    <property type="match status" value="1"/>
</dbReference>
<dbReference type="PANTHER" id="PTHR23502">
    <property type="entry name" value="MAJOR FACILITATOR SUPERFAMILY"/>
    <property type="match status" value="1"/>
</dbReference>
<evidence type="ECO:0000256" key="6">
    <source>
        <dbReference type="SAM" id="Phobius"/>
    </source>
</evidence>
<dbReference type="SUPFAM" id="SSF103473">
    <property type="entry name" value="MFS general substrate transporter"/>
    <property type="match status" value="1"/>
</dbReference>
<dbReference type="Proteomes" id="UP001447188">
    <property type="component" value="Unassembled WGS sequence"/>
</dbReference>
<feature type="transmembrane region" description="Helical" evidence="6">
    <location>
        <begin position="347"/>
        <end position="371"/>
    </location>
</feature>
<gene>
    <name evidence="8" type="ORF">Q9L58_002237</name>
</gene>
<feature type="transmembrane region" description="Helical" evidence="6">
    <location>
        <begin position="237"/>
        <end position="257"/>
    </location>
</feature>
<feature type="transmembrane region" description="Helical" evidence="6">
    <location>
        <begin position="174"/>
        <end position="196"/>
    </location>
</feature>
<name>A0ABR3GS93_9PEZI</name>
<keyword evidence="2 6" id="KW-0812">Transmembrane</keyword>
<sequence>METDESINSTTRSNELDREQIQPPKLVTLNNLESGPNDGFREKGGESSSGPSSTDGEEFDVKWNDPNDPECPKNMSNVKKWICTWVVSLGSLCVTCTSSIYTSTYHQMTAQLHVSQIVAILGLSLFVGGLGVGPMFLGPMSEFFGRRPIYLVSFSLFTIFLIPCALAPHISVLLLFRFLGGVAGSAFLSVAGGTVGDMFAGPQLSAPMMIYTASPFIGPSLGPLIGGFLNQNTSWRWTYWVLIIWSAFTLASLYFFVPETYHPVLLRQRATAIRKSTGDPRYRAPIEKLDRSITRTVISSCKRPFELLIFEPMVSLLCTFTAILLGILYIFFQAFPLVFANVYHFDLQMIGCTFLGLLVGMVSGTLTDPLWARNYRRLVANNNGVSEPEFRLPPAMAGAVLVPVGIFWFAWTTVESVHWIVPIIGSVFFGTGTLLVFSGVFTFLVDAYPLYAASALAANSFVRSSFAAGFPLFSTILYNKLGYHWASTLLAFLSVLMAPFPVLFFVYGKKLRRKSRFATVRNQ</sequence>
<proteinExistence type="predicted"/>
<feature type="transmembrane region" description="Helical" evidence="6">
    <location>
        <begin position="484"/>
        <end position="507"/>
    </location>
</feature>
<comment type="subcellular location">
    <subcellularLocation>
        <location evidence="1">Membrane</location>
        <topology evidence="1">Multi-pass membrane protein</topology>
    </subcellularLocation>
</comment>
<dbReference type="Gene3D" id="1.20.1250.20">
    <property type="entry name" value="MFS general substrate transporter like domains"/>
    <property type="match status" value="1"/>
</dbReference>
<dbReference type="Pfam" id="PF07690">
    <property type="entry name" value="MFS_1"/>
    <property type="match status" value="1"/>
</dbReference>